<accession>A0A1D8NHL5</accession>
<dbReference type="Proteomes" id="UP000182444">
    <property type="component" value="Chromosome 1E"/>
</dbReference>
<reference evidence="3 4" key="1">
    <citation type="journal article" date="2016" name="PLoS ONE">
        <title>Sequence Assembly of Yarrowia lipolytica Strain W29/CLIB89 Shows Transposable Element Diversity.</title>
        <authorList>
            <person name="Magnan C."/>
            <person name="Yu J."/>
            <person name="Chang I."/>
            <person name="Jahn E."/>
            <person name="Kanomata Y."/>
            <person name="Wu J."/>
            <person name="Zeller M."/>
            <person name="Oakes M."/>
            <person name="Baldi P."/>
            <person name="Sandmeyer S."/>
        </authorList>
    </citation>
    <scope>NUCLEOTIDE SEQUENCE [LARGE SCALE GENOMIC DNA]</scope>
    <source>
        <strain evidence="4">CLIB89(W29)</strain>
    </source>
</reference>
<gene>
    <name evidence="3" type="ORF">YALI1_E10067g</name>
</gene>
<feature type="transmembrane region" description="Helical" evidence="2">
    <location>
        <begin position="608"/>
        <end position="629"/>
    </location>
</feature>
<feature type="transmembrane region" description="Helical" evidence="2">
    <location>
        <begin position="876"/>
        <end position="900"/>
    </location>
</feature>
<evidence type="ECO:0000256" key="1">
    <source>
        <dbReference type="SAM" id="MobiDB-lite"/>
    </source>
</evidence>
<name>A0A1D8NHL5_YARLL</name>
<feature type="compositionally biased region" description="Basic and acidic residues" evidence="1">
    <location>
        <begin position="63"/>
        <end position="72"/>
    </location>
</feature>
<feature type="compositionally biased region" description="Polar residues" evidence="1">
    <location>
        <begin position="44"/>
        <end position="62"/>
    </location>
</feature>
<dbReference type="GeneID" id="2912482"/>
<protein>
    <recommendedName>
        <fullName evidence="5">Plasma membrane fusion protein PRM1</fullName>
    </recommendedName>
</protein>
<dbReference type="EMBL" id="CP017557">
    <property type="protein sequence ID" value="AOW05119.1"/>
    <property type="molecule type" value="Genomic_DNA"/>
</dbReference>
<feature type="transmembrane region" description="Helical" evidence="2">
    <location>
        <begin position="539"/>
        <end position="562"/>
    </location>
</feature>
<feature type="region of interest" description="Disordered" evidence="1">
    <location>
        <begin position="147"/>
        <end position="177"/>
    </location>
</feature>
<feature type="compositionally biased region" description="Basic and acidic residues" evidence="1">
    <location>
        <begin position="34"/>
        <end position="43"/>
    </location>
</feature>
<sequence length="916" mass="101942">MSQPYHMTLPLSQESPADSPKGDSRFSRFFKNLRGNDSRESIATRKSSVGKQPQVHFQSTEFLSRDSPDSSESRGLPTTPDVDINQYFLQFNKLTGYDSKIPEKPRDLDTPEQRGMLGVYEDFMRAQRGTQWRDGDLGPMEREAKLKDDYSAHSRPSDDLKISPVDPKSHDLGTSRPYDWSRDVDNATLTPMTPHVPSSCYSIHKENPYLESRDASRDGDKSREIYDFVTKSDGSSKPRGYDNCHSTTSDPPSRASRASRVFFALTLTCLLIILKTRVTTIILNYGIEDSQIYSQTACATLNTYAATTHFGPNLLYSAITGQAAGYVGDMAQGLLPGSDVTMRTPGFVDGLLSQMKQDYVHSLTHTIDFGVDLTKNTTSKNARDAQKILSEELKPLQDNITLFETSLNSLSANLLKNPIFGFEKSGNTSQLSLDRLKNVNFSDIFFSDFLPHFQSSFDVSKSFQSPFSSAKDAILTDLDNFNNGVRKLALNLPTAKAVAKQLDNSSYNQLFSTFKLCTKEDEIKEHYEKMVQSINSKSGAVVILFVVFAVIFLLITCFLELFGLTRKKQLQKVSYLRKLKLTESHVEPTHSKNKSHKPRDFIPFPHHLSTLTIVTVAVAVSCICDLSLLSSLRISGGAQIEFVSDMYEYPTDNVPGSVSENVSEPVEHANELNARDLESEDDAKPLGYTAVDYMAIFSTADKPSATLVETAASVATPVHITDLTNNSIATLHNISSDIIRLVDSANIYLEGLQTNLETECLSFQSQLLKGVNSTLMKLEKDLNEAVANRFGFERGDIGSLNSDKFLSAILDKSRHKVAAGTAKLFKIDSKQAVLAFSQAHINSLPGFAPLQTKTTIATSLENLVDMMQKVVLSQQWFALGLFIVWILIMIIGGVRWILAIKREVGFINMRVKRWEV</sequence>
<proteinExistence type="predicted"/>
<keyword evidence="2" id="KW-1133">Transmembrane helix</keyword>
<dbReference type="AlphaFoldDB" id="A0A1D8NHL5"/>
<dbReference type="VEuPathDB" id="FungiDB:YALI1_E10067g"/>
<evidence type="ECO:0000313" key="3">
    <source>
        <dbReference type="EMBL" id="AOW05119.1"/>
    </source>
</evidence>
<keyword evidence="2" id="KW-0472">Membrane</keyword>
<feature type="region of interest" description="Disordered" evidence="1">
    <location>
        <begin position="1"/>
        <end position="81"/>
    </location>
</feature>
<keyword evidence="2" id="KW-0812">Transmembrane</keyword>
<dbReference type="RefSeq" id="XP_503690.3">
    <property type="nucleotide sequence ID" value="XM_503690.3"/>
</dbReference>
<evidence type="ECO:0000313" key="4">
    <source>
        <dbReference type="Proteomes" id="UP000182444"/>
    </source>
</evidence>
<organism evidence="3 4">
    <name type="scientific">Yarrowia lipolytica</name>
    <name type="common">Candida lipolytica</name>
    <dbReference type="NCBI Taxonomy" id="4952"/>
    <lineage>
        <taxon>Eukaryota</taxon>
        <taxon>Fungi</taxon>
        <taxon>Dikarya</taxon>
        <taxon>Ascomycota</taxon>
        <taxon>Saccharomycotina</taxon>
        <taxon>Dipodascomycetes</taxon>
        <taxon>Dipodascales</taxon>
        <taxon>Dipodascales incertae sedis</taxon>
        <taxon>Yarrowia</taxon>
    </lineage>
</organism>
<feature type="compositionally biased region" description="Polar residues" evidence="1">
    <location>
        <begin position="1"/>
        <end position="16"/>
    </location>
</feature>
<feature type="region of interest" description="Disordered" evidence="1">
    <location>
        <begin position="228"/>
        <end position="254"/>
    </location>
</feature>
<evidence type="ECO:0000256" key="2">
    <source>
        <dbReference type="SAM" id="Phobius"/>
    </source>
</evidence>
<evidence type="ECO:0008006" key="5">
    <source>
        <dbReference type="Google" id="ProtNLM"/>
    </source>
</evidence>
<dbReference type="VEuPathDB" id="FungiDB:YALI0_E08250g"/>
<dbReference type="KEGG" id="yli:2912482"/>